<feature type="signal peptide" evidence="1">
    <location>
        <begin position="1"/>
        <end position="22"/>
    </location>
</feature>
<dbReference type="PROSITE" id="PS51257">
    <property type="entry name" value="PROKAR_LIPOPROTEIN"/>
    <property type="match status" value="1"/>
</dbReference>
<dbReference type="EMBL" id="JAMZNK010000005">
    <property type="protein sequence ID" value="MDA6069006.1"/>
    <property type="molecule type" value="Genomic_DNA"/>
</dbReference>
<evidence type="ECO:0000256" key="1">
    <source>
        <dbReference type="SAM" id="SignalP"/>
    </source>
</evidence>
<keyword evidence="3" id="KW-1185">Reference proteome</keyword>
<feature type="chain" id="PRO_5045209934" evidence="1">
    <location>
        <begin position="23"/>
        <end position="175"/>
    </location>
</feature>
<accession>A0ABT4W8X6</accession>
<gene>
    <name evidence="2" type="ORF">NJT12_05165</name>
</gene>
<protein>
    <submittedName>
        <fullName evidence="2">Uncharacterized protein</fullName>
    </submittedName>
</protein>
<keyword evidence="1" id="KW-0732">Signal</keyword>
<comment type="caution">
    <text evidence="2">The sequence shown here is derived from an EMBL/GenBank/DDBJ whole genome shotgun (WGS) entry which is preliminary data.</text>
</comment>
<organism evidence="2 3">
    <name type="scientific">Flavobacterium azizsancarii</name>
    <dbReference type="NCBI Taxonomy" id="2961580"/>
    <lineage>
        <taxon>Bacteria</taxon>
        <taxon>Pseudomonadati</taxon>
        <taxon>Bacteroidota</taxon>
        <taxon>Flavobacteriia</taxon>
        <taxon>Flavobacteriales</taxon>
        <taxon>Flavobacteriaceae</taxon>
        <taxon>Flavobacterium</taxon>
    </lineage>
</organism>
<name>A0ABT4W8X6_9FLAO</name>
<evidence type="ECO:0000313" key="3">
    <source>
        <dbReference type="Proteomes" id="UP001212170"/>
    </source>
</evidence>
<sequence>MKNKIYFITLLFVGILLFSCSSDDNMDHQNDFEKSQKAWLDFKESSNNSYKYVVYGGSVFTAYGWETTLTISSGKIIQRDFKYTGKTENIPENKLSWTENEKEINSHELSAAASPLTLDEIYEKAKTQWLVKRKNANTYFESENNGLISKCGYVENGCMDDCFAGISIKNIVALK</sequence>
<proteinExistence type="predicted"/>
<evidence type="ECO:0000313" key="2">
    <source>
        <dbReference type="EMBL" id="MDA6069006.1"/>
    </source>
</evidence>
<dbReference type="RefSeq" id="WP_271334838.1">
    <property type="nucleotide sequence ID" value="NZ_JAMZNK010000005.1"/>
</dbReference>
<dbReference type="Proteomes" id="UP001212170">
    <property type="component" value="Unassembled WGS sequence"/>
</dbReference>
<reference evidence="2 3" key="1">
    <citation type="journal article" date="2023" name="Chemosphere">
        <title>Whole genome analysis of Flavobacterium aziz-sancarii sp. nov., isolated from Ardley Island (Antarctica), revealed a rich resistome and bioremediation potential.</title>
        <authorList>
            <person name="Otur C."/>
            <person name="Okay S."/>
            <person name="Kurt-Kizildogan A."/>
        </authorList>
    </citation>
    <scope>NUCLEOTIDE SEQUENCE [LARGE SCALE GENOMIC DNA]</scope>
    <source>
        <strain evidence="2 3">AC</strain>
    </source>
</reference>